<feature type="domain" description="Transcription regulator PadR N-terminal" evidence="1">
    <location>
        <begin position="22"/>
        <end position="84"/>
    </location>
</feature>
<proteinExistence type="predicted"/>
<reference evidence="2" key="1">
    <citation type="journal article" date="2021" name="PeerJ">
        <title>Extensive microbial diversity within the chicken gut microbiome revealed by metagenomics and culture.</title>
        <authorList>
            <person name="Gilroy R."/>
            <person name="Ravi A."/>
            <person name="Getino M."/>
            <person name="Pursley I."/>
            <person name="Horton D.L."/>
            <person name="Alikhan N.F."/>
            <person name="Baker D."/>
            <person name="Gharbi K."/>
            <person name="Hall N."/>
            <person name="Watson M."/>
            <person name="Adriaenssens E.M."/>
            <person name="Foster-Nyarko E."/>
            <person name="Jarju S."/>
            <person name="Secka A."/>
            <person name="Antonio M."/>
            <person name="Oren A."/>
            <person name="Chaudhuri R.R."/>
            <person name="La Ragione R."/>
            <person name="Hildebrand F."/>
            <person name="Pallen M.J."/>
        </authorList>
    </citation>
    <scope>NUCLEOTIDE SEQUENCE</scope>
    <source>
        <strain evidence="2">ChiBcec18-1249</strain>
    </source>
</reference>
<organism evidence="2 3">
    <name type="scientific">Candidatus Oscillibacter excrementigallinarum</name>
    <dbReference type="NCBI Taxonomy" id="2838716"/>
    <lineage>
        <taxon>Bacteria</taxon>
        <taxon>Bacillati</taxon>
        <taxon>Bacillota</taxon>
        <taxon>Clostridia</taxon>
        <taxon>Eubacteriales</taxon>
        <taxon>Oscillospiraceae</taxon>
        <taxon>Oscillibacter</taxon>
    </lineage>
</organism>
<protein>
    <submittedName>
        <fullName evidence="2">PadR family transcriptional regulator</fullName>
    </submittedName>
</protein>
<dbReference type="Pfam" id="PF03551">
    <property type="entry name" value="PadR"/>
    <property type="match status" value="1"/>
</dbReference>
<dbReference type="InterPro" id="IPR052509">
    <property type="entry name" value="Metal_resp_DNA-bind_regulator"/>
</dbReference>
<gene>
    <name evidence="2" type="ORF">H9787_07545</name>
</gene>
<evidence type="ECO:0000313" key="3">
    <source>
        <dbReference type="Proteomes" id="UP000823824"/>
    </source>
</evidence>
<dbReference type="PANTHER" id="PTHR33169:SF13">
    <property type="entry name" value="PADR-FAMILY TRANSCRIPTIONAL REGULATOR"/>
    <property type="match status" value="1"/>
</dbReference>
<evidence type="ECO:0000259" key="1">
    <source>
        <dbReference type="Pfam" id="PF03551"/>
    </source>
</evidence>
<dbReference type="EMBL" id="DWZJ01000063">
    <property type="protein sequence ID" value="HJB13550.1"/>
    <property type="molecule type" value="Genomic_DNA"/>
</dbReference>
<sequence>MAREKFQTLTEQMFYILLCLGQERCGADVMAWISETTGGRVAVGPGTLYNLLEQFLQAGYIRETKVEGRKRSYVITSIGQAALEAEVRRLRTLTADYERLAEPEGGAL</sequence>
<comment type="caution">
    <text evidence="2">The sequence shown here is derived from an EMBL/GenBank/DDBJ whole genome shotgun (WGS) entry which is preliminary data.</text>
</comment>
<accession>A0A9D2RRN9</accession>
<dbReference type="InterPro" id="IPR036388">
    <property type="entry name" value="WH-like_DNA-bd_sf"/>
</dbReference>
<reference evidence="2" key="2">
    <citation type="submission" date="2021-04" db="EMBL/GenBank/DDBJ databases">
        <authorList>
            <person name="Gilroy R."/>
        </authorList>
    </citation>
    <scope>NUCLEOTIDE SEQUENCE</scope>
    <source>
        <strain evidence="2">ChiBcec18-1249</strain>
    </source>
</reference>
<dbReference type="Gene3D" id="1.10.10.10">
    <property type="entry name" value="Winged helix-like DNA-binding domain superfamily/Winged helix DNA-binding domain"/>
    <property type="match status" value="1"/>
</dbReference>
<dbReference type="PANTHER" id="PTHR33169">
    <property type="entry name" value="PADR-FAMILY TRANSCRIPTIONAL REGULATOR"/>
    <property type="match status" value="1"/>
</dbReference>
<dbReference type="AlphaFoldDB" id="A0A9D2RRN9"/>
<dbReference type="SUPFAM" id="SSF46785">
    <property type="entry name" value="Winged helix' DNA-binding domain"/>
    <property type="match status" value="1"/>
</dbReference>
<dbReference type="InterPro" id="IPR005149">
    <property type="entry name" value="Tscrpt_reg_PadR_N"/>
</dbReference>
<evidence type="ECO:0000313" key="2">
    <source>
        <dbReference type="EMBL" id="HJB13550.1"/>
    </source>
</evidence>
<dbReference type="InterPro" id="IPR036390">
    <property type="entry name" value="WH_DNA-bd_sf"/>
</dbReference>
<dbReference type="Proteomes" id="UP000823824">
    <property type="component" value="Unassembled WGS sequence"/>
</dbReference>
<name>A0A9D2RRN9_9FIRM</name>